<dbReference type="InterPro" id="IPR058637">
    <property type="entry name" value="YknX-like_C"/>
</dbReference>
<feature type="domain" description="YknX-like C-terminal permuted SH3-like" evidence="8">
    <location>
        <begin position="448"/>
        <end position="517"/>
    </location>
</feature>
<evidence type="ECO:0000256" key="5">
    <source>
        <dbReference type="SAM" id="Phobius"/>
    </source>
</evidence>
<keyword evidence="3" id="KW-0175">Coiled coil</keyword>
<sequence length="531" mass="57641">MSYSKSPKSTTKEQDQDWAEQDNPLIQTDLNPQSLPATTVSESTVVKTGWFPITLVTLIALGLGFAGGQWWQANPNKGENLTADQPKQPRGNGVRIAGVETSNLEETSEFVGTLEAKRAVDIKPEIEGRITQILVESGQMIQQGEAIARLKSDDVEASLTQAKANLVRTQARLSELQAGSRPEEIAQGRAKLAEAKAGLADAESGSFLAEINQAQAQIDSIRAEAQLAENRVNRFEALSRSGAISQDEFDALLSQKNSAEANLQAAQRRLEQLQKNRQSEINLRRAVVEQEQQALRQLENGTRIQEIQQAEAQVAEAAAQVRSIEVQLQETAVLAPFTGIVGDVDIKVGDYVDKGDILTRLTANDQLELRLPIPLERKADLKIGLAVQMVDAQGKVLATGRISFISPSVNQDSQTILAKATFDNGQGLFKDGQFVRAEVVWKQKLNAVVVPMTAVKFQGNQRFVFLAEGQEKLTAKRQPVKLGLIQGDRAEILEGLQPGQKLIVSGTQKLSDGAAINILSPNSAPNATGQH</sequence>
<comment type="subcellular location">
    <subcellularLocation>
        <location evidence="1">Cell membrane</location>
    </subcellularLocation>
</comment>
<feature type="coiled-coil region" evidence="3">
    <location>
        <begin position="211"/>
        <end position="283"/>
    </location>
</feature>
<feature type="compositionally biased region" description="Polar residues" evidence="4">
    <location>
        <begin position="24"/>
        <end position="34"/>
    </location>
</feature>
<organism evidence="9 10">
    <name type="scientific">Planktothrix tepida PCC 9214</name>
    <dbReference type="NCBI Taxonomy" id="671072"/>
    <lineage>
        <taxon>Bacteria</taxon>
        <taxon>Bacillati</taxon>
        <taxon>Cyanobacteriota</taxon>
        <taxon>Cyanophyceae</taxon>
        <taxon>Oscillatoriophycideae</taxon>
        <taxon>Oscillatoriales</taxon>
        <taxon>Microcoleaceae</taxon>
        <taxon>Planktothrix</taxon>
    </lineage>
</organism>
<dbReference type="Gene3D" id="2.40.420.20">
    <property type="match status" value="1"/>
</dbReference>
<name>A0A1J1LGL1_9CYAN</name>
<dbReference type="GO" id="GO:1990281">
    <property type="term" value="C:efflux pump complex"/>
    <property type="evidence" value="ECO:0007669"/>
    <property type="project" value="TreeGrafter"/>
</dbReference>
<dbReference type="Proteomes" id="UP000184315">
    <property type="component" value="Unassembled WGS sequence"/>
</dbReference>
<keyword evidence="5" id="KW-1133">Transmembrane helix</keyword>
<dbReference type="NCBIfam" id="TIGR01730">
    <property type="entry name" value="RND_mfp"/>
    <property type="match status" value="1"/>
</dbReference>
<dbReference type="Gene3D" id="2.40.30.170">
    <property type="match status" value="1"/>
</dbReference>
<dbReference type="AlphaFoldDB" id="A0A1J1LGL1"/>
<gene>
    <name evidence="9" type="ORF">PL9214291300</name>
</gene>
<dbReference type="Pfam" id="PF25989">
    <property type="entry name" value="YknX_C"/>
    <property type="match status" value="1"/>
</dbReference>
<dbReference type="Pfam" id="PF25881">
    <property type="entry name" value="HH_YBHG"/>
    <property type="match status" value="2"/>
</dbReference>
<dbReference type="OrthoDB" id="5379451at2"/>
<reference evidence="10" key="1">
    <citation type="submission" date="2015-10" db="EMBL/GenBank/DDBJ databases">
        <authorList>
            <person name="Regsiter A."/>
            <person name="william w."/>
        </authorList>
    </citation>
    <scope>NUCLEOTIDE SEQUENCE [LARGE SCALE GENOMIC DNA]</scope>
</reference>
<dbReference type="EMBL" id="CZDF01000132">
    <property type="protein sequence ID" value="CUR31709.1"/>
    <property type="molecule type" value="Genomic_DNA"/>
</dbReference>
<dbReference type="Gene3D" id="2.40.50.100">
    <property type="match status" value="1"/>
</dbReference>
<dbReference type="Gene3D" id="1.10.287.470">
    <property type="entry name" value="Helix hairpin bin"/>
    <property type="match status" value="1"/>
</dbReference>
<evidence type="ECO:0000256" key="3">
    <source>
        <dbReference type="SAM" id="Coils"/>
    </source>
</evidence>
<dbReference type="InterPro" id="IPR058626">
    <property type="entry name" value="MdtA-like_b-barrel"/>
</dbReference>
<comment type="similarity">
    <text evidence="2">Belongs to the membrane fusion protein (MFP) (TC 8.A.1) family.</text>
</comment>
<evidence type="ECO:0000259" key="8">
    <source>
        <dbReference type="Pfam" id="PF25989"/>
    </source>
</evidence>
<dbReference type="Pfam" id="PF25944">
    <property type="entry name" value="Beta-barrel_RND"/>
    <property type="match status" value="1"/>
</dbReference>
<evidence type="ECO:0000259" key="7">
    <source>
        <dbReference type="Pfam" id="PF25944"/>
    </source>
</evidence>
<evidence type="ECO:0000259" key="6">
    <source>
        <dbReference type="Pfam" id="PF25881"/>
    </source>
</evidence>
<dbReference type="InterPro" id="IPR006143">
    <property type="entry name" value="RND_pump_MFP"/>
</dbReference>
<keyword evidence="10" id="KW-1185">Reference proteome</keyword>
<keyword evidence="5" id="KW-0812">Transmembrane</keyword>
<evidence type="ECO:0000256" key="1">
    <source>
        <dbReference type="ARBA" id="ARBA00004236"/>
    </source>
</evidence>
<feature type="domain" description="YbhG-like alpha-helical hairpin" evidence="6">
    <location>
        <begin position="153"/>
        <end position="204"/>
    </location>
</feature>
<accession>A0A1J1LGL1</accession>
<dbReference type="GO" id="GO:0015562">
    <property type="term" value="F:efflux transmembrane transporter activity"/>
    <property type="evidence" value="ECO:0007669"/>
    <property type="project" value="TreeGrafter"/>
</dbReference>
<feature type="transmembrane region" description="Helical" evidence="5">
    <location>
        <begin position="50"/>
        <end position="71"/>
    </location>
</feature>
<dbReference type="InterPro" id="IPR059052">
    <property type="entry name" value="HH_YbhG-like"/>
</dbReference>
<keyword evidence="5" id="KW-0472">Membrane</keyword>
<dbReference type="PANTHER" id="PTHR30469">
    <property type="entry name" value="MULTIDRUG RESISTANCE PROTEIN MDTA"/>
    <property type="match status" value="1"/>
</dbReference>
<feature type="domain" description="YbhG-like alpha-helical hairpin" evidence="6">
    <location>
        <begin position="209"/>
        <end position="299"/>
    </location>
</feature>
<dbReference type="RefSeq" id="WP_072718508.1">
    <property type="nucleotide sequence ID" value="NZ_LN889782.1"/>
</dbReference>
<proteinExistence type="inferred from homology"/>
<evidence type="ECO:0000256" key="2">
    <source>
        <dbReference type="ARBA" id="ARBA00009477"/>
    </source>
</evidence>
<dbReference type="PANTHER" id="PTHR30469:SF39">
    <property type="entry name" value="SLL0180 PROTEIN"/>
    <property type="match status" value="1"/>
</dbReference>
<evidence type="ECO:0000313" key="10">
    <source>
        <dbReference type="Proteomes" id="UP000184315"/>
    </source>
</evidence>
<dbReference type="STRING" id="671072.PL9214291300"/>
<evidence type="ECO:0000313" key="9">
    <source>
        <dbReference type="EMBL" id="CUR31709.1"/>
    </source>
</evidence>
<feature type="domain" description="Multidrug resistance protein MdtA-like beta-barrel" evidence="7">
    <location>
        <begin position="384"/>
        <end position="439"/>
    </location>
</feature>
<protein>
    <submittedName>
        <fullName evidence="9">Putative HlyD family secretion protein</fullName>
    </submittedName>
</protein>
<evidence type="ECO:0000256" key="4">
    <source>
        <dbReference type="SAM" id="MobiDB-lite"/>
    </source>
</evidence>
<feature type="region of interest" description="Disordered" evidence="4">
    <location>
        <begin position="1"/>
        <end position="34"/>
    </location>
</feature>
<dbReference type="SUPFAM" id="SSF111369">
    <property type="entry name" value="HlyD-like secretion proteins"/>
    <property type="match status" value="3"/>
</dbReference>